<dbReference type="RefSeq" id="YP_009041985.1">
    <property type="nucleotide sequence ID" value="NC_024303.1"/>
</dbReference>
<dbReference type="InterPro" id="IPR010077">
    <property type="entry name" value="Herpes_virus_tegument"/>
</dbReference>
<feature type="domain" description="Tegument protein herpes virus N-terminal" evidence="6">
    <location>
        <begin position="326"/>
        <end position="546"/>
    </location>
</feature>
<name>A0A060CXZ4_9GAMA</name>
<protein>
    <submittedName>
        <fullName evidence="7">Tegument protein/v-FGAM-synthetase</fullName>
    </submittedName>
</protein>
<keyword evidence="3" id="KW-0946">Virion</keyword>
<organism evidence="7 8">
    <name type="scientific">Bovine gammaherpesvirus 6</name>
    <dbReference type="NCBI Taxonomy" id="1504288"/>
    <lineage>
        <taxon>Viruses</taxon>
        <taxon>Duplodnaviria</taxon>
        <taxon>Heunggongvirae</taxon>
        <taxon>Peploviricota</taxon>
        <taxon>Herviviricetes</taxon>
        <taxon>Herpesvirales</taxon>
        <taxon>Orthoherpesviridae</taxon>
        <taxon>Gammaherpesvirinae</taxon>
        <taxon>Macavirus</taxon>
        <taxon>Macavirus bovinegamma6</taxon>
    </lineage>
</organism>
<dbReference type="Pfam" id="PF13507">
    <property type="entry name" value="GATase_5"/>
    <property type="match status" value="1"/>
</dbReference>
<dbReference type="GO" id="GO:0019033">
    <property type="term" value="C:viral tegument"/>
    <property type="evidence" value="ECO:0007669"/>
    <property type="project" value="UniProtKB-SubCell"/>
</dbReference>
<feature type="region of interest" description="Disordered" evidence="4">
    <location>
        <begin position="1343"/>
        <end position="1379"/>
    </location>
</feature>
<dbReference type="Pfam" id="PF02769">
    <property type="entry name" value="AIRS_C"/>
    <property type="match status" value="1"/>
</dbReference>
<gene>
    <name evidence="7" type="ORF">BoHV6ORF3</name>
</gene>
<dbReference type="SMART" id="SM01211">
    <property type="entry name" value="GATase_5"/>
    <property type="match status" value="1"/>
</dbReference>
<dbReference type="SUPFAM" id="SSF55326">
    <property type="entry name" value="PurM N-terminal domain-like"/>
    <property type="match status" value="1"/>
</dbReference>
<proteinExistence type="predicted"/>
<dbReference type="NCBIfam" id="TIGR01739">
    <property type="entry name" value="tegu_FGAM_synt"/>
    <property type="match status" value="1"/>
</dbReference>
<evidence type="ECO:0000259" key="6">
    <source>
        <dbReference type="Pfam" id="PF12818"/>
    </source>
</evidence>
<evidence type="ECO:0000256" key="2">
    <source>
        <dbReference type="ARBA" id="ARBA00022580"/>
    </source>
</evidence>
<dbReference type="Proteomes" id="UP000121539">
    <property type="component" value="Segment"/>
</dbReference>
<dbReference type="Gene3D" id="3.30.1330.10">
    <property type="entry name" value="PurM-like, N-terminal domain"/>
    <property type="match status" value="1"/>
</dbReference>
<dbReference type="InterPro" id="IPR029062">
    <property type="entry name" value="Class_I_gatase-like"/>
</dbReference>
<dbReference type="Gene3D" id="3.40.50.880">
    <property type="match status" value="1"/>
</dbReference>
<evidence type="ECO:0000256" key="4">
    <source>
        <dbReference type="SAM" id="MobiDB-lite"/>
    </source>
</evidence>
<dbReference type="GO" id="GO:0006164">
    <property type="term" value="P:purine nucleotide biosynthetic process"/>
    <property type="evidence" value="ECO:0007669"/>
    <property type="project" value="TreeGrafter"/>
</dbReference>
<evidence type="ECO:0000256" key="1">
    <source>
        <dbReference type="ARBA" id="ARBA00004535"/>
    </source>
</evidence>
<dbReference type="GeneID" id="19620140"/>
<evidence type="ECO:0000313" key="7">
    <source>
        <dbReference type="EMBL" id="AIB03161.1"/>
    </source>
</evidence>
<reference evidence="7 8" key="1">
    <citation type="journal article" date="2014" name="J. Gen. Virol.">
        <title>Novel gammaherpesvirus functions encoded by bovine herpesvirus 6 (bovine lymphotropic virus).</title>
        <authorList>
            <person name="Jia J."/>
            <person name="Delhon G."/>
            <person name="Tulman E.R."/>
            <person name="Diel D.G."/>
            <person name="Osorio F.A."/>
            <person name="Wen X."/>
            <person name="Kutish G.F."/>
            <person name="Rock D.L."/>
        </authorList>
    </citation>
    <scope>NUCLEOTIDE SEQUENCE [LARGE SCALE GENOMIC DNA]</scope>
    <source>
        <strain evidence="7">Pennsylvania 47</strain>
    </source>
</reference>
<dbReference type="KEGG" id="vg:19620140"/>
<feature type="domain" description="PurM-like C-terminal" evidence="5">
    <location>
        <begin position="871"/>
        <end position="985"/>
    </location>
</feature>
<dbReference type="InterPro" id="IPR024346">
    <property type="entry name" value="Tegument_herpes_virus_N"/>
</dbReference>
<evidence type="ECO:0000259" key="5">
    <source>
        <dbReference type="Pfam" id="PF02769"/>
    </source>
</evidence>
<evidence type="ECO:0000313" key="8">
    <source>
        <dbReference type="Proteomes" id="UP000121539"/>
    </source>
</evidence>
<dbReference type="Pfam" id="PF12818">
    <property type="entry name" value="Tegument_dsDNA"/>
    <property type="match status" value="1"/>
</dbReference>
<dbReference type="GO" id="GO:0075733">
    <property type="term" value="P:intracellular transport of virus"/>
    <property type="evidence" value="ECO:0007669"/>
    <property type="project" value="InterPro"/>
</dbReference>
<dbReference type="InterPro" id="IPR036676">
    <property type="entry name" value="PurM-like_C_sf"/>
</dbReference>
<evidence type="ECO:0000256" key="3">
    <source>
        <dbReference type="ARBA" id="ARBA00022844"/>
    </source>
</evidence>
<dbReference type="PANTHER" id="PTHR10099:SF1">
    <property type="entry name" value="PHOSPHORIBOSYLFORMYLGLYCINAMIDINE SYNTHASE"/>
    <property type="match status" value="1"/>
</dbReference>
<dbReference type="GO" id="GO:0043657">
    <property type="term" value="C:host cell"/>
    <property type="evidence" value="ECO:0007669"/>
    <property type="project" value="GOC"/>
</dbReference>
<dbReference type="Gene3D" id="3.90.650.10">
    <property type="entry name" value="PurM-like C-terminal domain"/>
    <property type="match status" value="1"/>
</dbReference>
<dbReference type="InterPro" id="IPR036921">
    <property type="entry name" value="PurM-like_N_sf"/>
</dbReference>
<comment type="subcellular location">
    <subcellularLocation>
        <location evidence="1">Virion tegument</location>
    </subcellularLocation>
</comment>
<dbReference type="PANTHER" id="PTHR10099">
    <property type="entry name" value="PHOSPHORIBOSYLFORMYLGLYCINAMIDINE SYNTHASE"/>
    <property type="match status" value="1"/>
</dbReference>
<keyword evidence="8" id="KW-1185">Reference proteome</keyword>
<dbReference type="InterPro" id="IPR010918">
    <property type="entry name" value="PurM-like_C_dom"/>
</dbReference>
<dbReference type="GO" id="GO:0004642">
    <property type="term" value="F:phosphoribosylformylglycinamidine synthase activity"/>
    <property type="evidence" value="ECO:0007669"/>
    <property type="project" value="TreeGrafter"/>
</dbReference>
<sequence>MIIRQLAIYSLPDDPTPLESIVIEALTNGHHRLHGQIQITVEDAFAVIIYASDQKALKNHQLKINTLTGVRNSISGTYNEPYILFRDDSSDKKFIFIYGPDLNRVPSTLSDDLHSLLKATNVKENIFNIERLEKLRVIVIRGGGLISMNESHKDMIQSIVCNESTKLVPVNLVNFSSGLHMYDRATLEHVGPDDLNVYMFGDENNGTRGAASNYLFVSASLQRGVFQTSSLPACHNVQFIDYWPLVLYVPEIGAFGNATDLYRQYAGVSFFACILSNQESQLSFIKSCLAKSQFSKLYAGYLGILHRALPNNYSVDQKFEDQIEDSKFLNYVQSYAGSINCAGLPLVQGFLRESLVFKNALPVTYTGSYCVSTMPAPHRELLTLDMLEAVNIENKSLYVYQVGFFNYGLVDGDLNHPLHAESGRQALQMRNALNTMSEIMRTSSIVAVIDEWHGGSKTTLLKLAKACGECGLVMPATALPVQTKNLLKKWNERHKSYNHQVILKSWLYVPSNVAFVVIMDDGRRIQRDKLELVFNAWKCPISLLGELNSNKDELAVFATNEYKQTVTLNFRRWIPKNHQRLYDEERCGSPPSACMAVMGDNLQMRDLGVLTENTLMDVLRHPTVGSKQYLLHHVDRCGNGRIAQQPGVGPYDVPVSDYCIIVNNLVESLSSLEQSKAAVYWENEWSRLRVILPAMAAEKPDGKLSKENLQSAAFGNMPSREEVSFRESKRLANCTALGEQNVIFQYDPVQGARFAITESLLNLVMGPITSLSNVIVGVSVAWPRVLYFKRDMHGLFSEARKYCENMGVSFVIDTCHTNAGEGTYRSLVARASAPCEVPCRKLSPALQKNGSTLLHIAVIEEVTLMGTVYHEVTKQTMYQTATLEPDALQVLLNFVLELKREDLILSGHDISDGGIFACVAEMQIAGRRGVKLTLPPHIDPATFLLSETPGLILEVPPDKAFDIVSRAANIDVFCKIVGNVTAGDAMHILQGDATLFEFNLKKLSHNWKFFSNKQNLLFLKEGEDLPLEENYGNLEMRLLRPSYNLRAKVNPVSRVLVWTFPGSGRPEALLSSLTDSGFKVELFLASGWQFQNNSSLDTFPYFPEGDDGTLGIILYGTSNVTDQEAGDKSTLQWLQKNKHVINTLMQLMAKPWTFSLAIGQMACRIMLATGAVGRDSQTHKNTMLLNNASKRYESRWLNIHIPENTKAIALQELKGSILPCWTQGTQLGFTHERQEFLAELREDNLVATEFHNARVDDNSEVTYPMNPTNSEYPFAGICSPDGRHLALLHDPCMSYYSWQWQHVNLSPDQDPKKFVSPWKRMFYRLHLWALAQHAYRHLMTDDAEEDTGQTEQRTFPSNERRGAIGPDAQYLPRDVFNPY</sequence>
<keyword evidence="2" id="KW-0920">Virion tegument</keyword>
<dbReference type="SUPFAM" id="SSF56042">
    <property type="entry name" value="PurM C-terminal domain-like"/>
    <property type="match status" value="1"/>
</dbReference>
<dbReference type="SUPFAM" id="SSF52317">
    <property type="entry name" value="Class I glutamine amidotransferase-like"/>
    <property type="match status" value="1"/>
</dbReference>
<dbReference type="EMBL" id="KJ705001">
    <property type="protein sequence ID" value="AIB03161.1"/>
    <property type="molecule type" value="Genomic_DNA"/>
</dbReference>
<accession>A0A060CXZ4</accession>